<keyword evidence="7" id="KW-1185">Reference proteome</keyword>
<organism evidence="6 7">
    <name type="scientific">Lactarius akahatsu</name>
    <dbReference type="NCBI Taxonomy" id="416441"/>
    <lineage>
        <taxon>Eukaryota</taxon>
        <taxon>Fungi</taxon>
        <taxon>Dikarya</taxon>
        <taxon>Basidiomycota</taxon>
        <taxon>Agaricomycotina</taxon>
        <taxon>Agaricomycetes</taxon>
        <taxon>Russulales</taxon>
        <taxon>Russulaceae</taxon>
        <taxon>Lactarius</taxon>
    </lineage>
</organism>
<dbReference type="InterPro" id="IPR016166">
    <property type="entry name" value="FAD-bd_PCMH"/>
</dbReference>
<keyword evidence="2" id="KW-0285">Flavoprotein</keyword>
<dbReference type="InterPro" id="IPR016169">
    <property type="entry name" value="FAD-bd_PCMH_sub2"/>
</dbReference>
<dbReference type="SUPFAM" id="SSF56176">
    <property type="entry name" value="FAD-binding/transporter-associated domain-like"/>
    <property type="match status" value="1"/>
</dbReference>
<dbReference type="GO" id="GO:0016491">
    <property type="term" value="F:oxidoreductase activity"/>
    <property type="evidence" value="ECO:0007669"/>
    <property type="project" value="UniProtKB-KW"/>
</dbReference>
<evidence type="ECO:0000256" key="3">
    <source>
        <dbReference type="ARBA" id="ARBA00022827"/>
    </source>
</evidence>
<evidence type="ECO:0000256" key="1">
    <source>
        <dbReference type="ARBA" id="ARBA00005466"/>
    </source>
</evidence>
<keyword evidence="3" id="KW-0274">FAD</keyword>
<dbReference type="Gene3D" id="3.30.465.10">
    <property type="match status" value="1"/>
</dbReference>
<dbReference type="InterPro" id="IPR006094">
    <property type="entry name" value="Oxid_FAD_bind_N"/>
</dbReference>
<evidence type="ECO:0000313" key="7">
    <source>
        <dbReference type="Proteomes" id="UP001201163"/>
    </source>
</evidence>
<sequence length="476" mass="51469">MPPGPSIGHTPQHDFQAICNQITSILSNTPQVFFPPSIEYLSDNEHVSVSSSEASACSVEPGSTQDLGLILQIVGKSRTPFKFGVKSGGHSGNRGFSSTRGVQISLARFNTFNVNTQARTVELGPSLLWDDVYERLDPYGVTVIGGRFPGVGVGGLILGGGYSFKSNEHGLAIDNVVAFELVLPNGTVTTVTAKDHDLWFALRGGGNNFGIVTKFTINSYPQGQVWGGTIQYGSDQLGAVKNAIAEFSKVTDTNATRVSGFLYSSGEVIPAVLLFYNAPRPPSGIFDAFLRIPNQSQDILARSYTDFVKIQASQTTGPAGVRGNSCEFPTTNYSLDFLDAITDQHWGSKLTPLDPNVLVEAFEEPFHRSLFAHGTPSAYPPDRSLLYFPSVIAFTWSNSSLDKTMTRRAIRESADSLRAAALKDGQDVEHAAVYSNYALFDTPLEDMYGKNVPRLRALRRAVDPGDVMGLAGGFKF</sequence>
<dbReference type="PANTHER" id="PTHR42973">
    <property type="entry name" value="BINDING OXIDOREDUCTASE, PUTATIVE (AFU_ORTHOLOGUE AFUA_1G17690)-RELATED"/>
    <property type="match status" value="1"/>
</dbReference>
<comment type="caution">
    <text evidence="6">The sequence shown here is derived from an EMBL/GenBank/DDBJ whole genome shotgun (WGS) entry which is preliminary data.</text>
</comment>
<dbReference type="EMBL" id="JAKELL010000193">
    <property type="protein sequence ID" value="KAH8978950.1"/>
    <property type="molecule type" value="Genomic_DNA"/>
</dbReference>
<accession>A0AAD4L819</accession>
<evidence type="ECO:0000259" key="5">
    <source>
        <dbReference type="PROSITE" id="PS51387"/>
    </source>
</evidence>
<protein>
    <submittedName>
        <fullName evidence="6">FAD-binding domain-containing protein</fullName>
    </submittedName>
</protein>
<dbReference type="PANTHER" id="PTHR42973:SF13">
    <property type="entry name" value="FAD-BINDING PCMH-TYPE DOMAIN-CONTAINING PROTEIN"/>
    <property type="match status" value="1"/>
</dbReference>
<dbReference type="PROSITE" id="PS51387">
    <property type="entry name" value="FAD_PCMH"/>
    <property type="match status" value="1"/>
</dbReference>
<evidence type="ECO:0000256" key="2">
    <source>
        <dbReference type="ARBA" id="ARBA00022630"/>
    </source>
</evidence>
<keyword evidence="4" id="KW-0560">Oxidoreductase</keyword>
<dbReference type="InterPro" id="IPR036318">
    <property type="entry name" value="FAD-bd_PCMH-like_sf"/>
</dbReference>
<dbReference type="GO" id="GO:0071949">
    <property type="term" value="F:FAD binding"/>
    <property type="evidence" value="ECO:0007669"/>
    <property type="project" value="InterPro"/>
</dbReference>
<dbReference type="Proteomes" id="UP001201163">
    <property type="component" value="Unassembled WGS sequence"/>
</dbReference>
<name>A0AAD4L819_9AGAM</name>
<dbReference type="AlphaFoldDB" id="A0AAD4L819"/>
<proteinExistence type="inferred from homology"/>
<evidence type="ECO:0000313" key="6">
    <source>
        <dbReference type="EMBL" id="KAH8978950.1"/>
    </source>
</evidence>
<dbReference type="Pfam" id="PF01565">
    <property type="entry name" value="FAD_binding_4"/>
    <property type="match status" value="1"/>
</dbReference>
<comment type="similarity">
    <text evidence="1">Belongs to the oxygen-dependent FAD-linked oxidoreductase family.</text>
</comment>
<evidence type="ECO:0000256" key="4">
    <source>
        <dbReference type="ARBA" id="ARBA00023002"/>
    </source>
</evidence>
<gene>
    <name evidence="6" type="ORF">EDB92DRAFT_1955718</name>
</gene>
<dbReference type="InterPro" id="IPR050416">
    <property type="entry name" value="FAD-linked_Oxidoreductase"/>
</dbReference>
<reference evidence="6" key="1">
    <citation type="submission" date="2022-01" db="EMBL/GenBank/DDBJ databases">
        <title>Comparative genomics reveals a dynamic genome evolution in the ectomycorrhizal milk-cap (Lactarius) mushrooms.</title>
        <authorList>
            <consortium name="DOE Joint Genome Institute"/>
            <person name="Lebreton A."/>
            <person name="Tang N."/>
            <person name="Kuo A."/>
            <person name="LaButti K."/>
            <person name="Drula E."/>
            <person name="Barry K."/>
            <person name="Clum A."/>
            <person name="Lipzen A."/>
            <person name="Mousain D."/>
            <person name="Ng V."/>
            <person name="Wang R."/>
            <person name="Wang X."/>
            <person name="Dai Y."/>
            <person name="Henrissat B."/>
            <person name="Grigoriev I.V."/>
            <person name="Guerin-Laguette A."/>
            <person name="Yu F."/>
            <person name="Martin F.M."/>
        </authorList>
    </citation>
    <scope>NUCLEOTIDE SEQUENCE</scope>
    <source>
        <strain evidence="6">QP</strain>
    </source>
</reference>
<feature type="domain" description="FAD-binding PCMH-type" evidence="5">
    <location>
        <begin position="51"/>
        <end position="222"/>
    </location>
</feature>